<dbReference type="OrthoDB" id="2446509at2759"/>
<accession>A0A9W4X6J9</accession>
<evidence type="ECO:0000256" key="1">
    <source>
        <dbReference type="SAM" id="MobiDB-lite"/>
    </source>
</evidence>
<name>A0A9W4X6J9_9GLOM</name>
<dbReference type="EMBL" id="CAMKVN010006394">
    <property type="protein sequence ID" value="CAI2190222.1"/>
    <property type="molecule type" value="Genomic_DNA"/>
</dbReference>
<feature type="region of interest" description="Disordered" evidence="1">
    <location>
        <begin position="263"/>
        <end position="283"/>
    </location>
</feature>
<feature type="region of interest" description="Disordered" evidence="1">
    <location>
        <begin position="223"/>
        <end position="249"/>
    </location>
</feature>
<feature type="non-terminal residue" evidence="2">
    <location>
        <position position="1"/>
    </location>
</feature>
<dbReference type="AlphaFoldDB" id="A0A9W4X6J9"/>
<gene>
    <name evidence="2" type="ORF">FWILDA_LOCUS14467</name>
</gene>
<reference evidence="2" key="1">
    <citation type="submission" date="2022-08" db="EMBL/GenBank/DDBJ databases">
        <authorList>
            <person name="Kallberg Y."/>
            <person name="Tangrot J."/>
            <person name="Rosling A."/>
        </authorList>
    </citation>
    <scope>NUCLEOTIDE SEQUENCE</scope>
    <source>
        <strain evidence="2">Wild A</strain>
    </source>
</reference>
<feature type="region of interest" description="Disordered" evidence="1">
    <location>
        <begin position="295"/>
        <end position="315"/>
    </location>
</feature>
<comment type="caution">
    <text evidence="2">The sequence shown here is derived from an EMBL/GenBank/DDBJ whole genome shotgun (WGS) entry which is preliminary data.</text>
</comment>
<protein>
    <submittedName>
        <fullName evidence="2">16946_t:CDS:1</fullName>
    </submittedName>
</protein>
<dbReference type="Proteomes" id="UP001153678">
    <property type="component" value="Unassembled WGS sequence"/>
</dbReference>
<keyword evidence="3" id="KW-1185">Reference proteome</keyword>
<proteinExistence type="predicted"/>
<evidence type="ECO:0000313" key="3">
    <source>
        <dbReference type="Proteomes" id="UP001153678"/>
    </source>
</evidence>
<sequence>PRVTTALIGVETRALTGWTVGRSSRSPAARSKVEASILQAILPVSCVTTALIGVETRALTGWTFAYAERETAQRLLATSLGYLQNFANDPTINSLACDKAIELKKWKESRCANEYWQNIEIEEAKQKTQAAENLSELQIEATLHKDTVYHSSAVSNLTKNKITALSKRPNSDVDSEDLKNNSFIVTEEQSEAPELIDSLTTPSQYTGSIEDLEHNPFIVTEKQKEAPEPPITPLSNRNVLKHPQPSREKLEDTNVELVLKKPQATEQIHPPEYSENPSEKTMRDGYSTTQKQYEIDIEDDDNVGNTSKRKTNEDDNDEELLENAIFLFNESNEESLIEKVDGNSLLDETRLPLGNINCRTPEEFLDTNLIESFNKYQKKIPKTRKILTPAYWGILDLTKESLNNSGIKNKEIEKLSQNFSNKIGWTDDVLVSNEVQKYFDNNCENEKQDVKEELKMWTTVPLFSGIFTSENIKNTWGEIQAISTNKARNENAIIYGEVSGGLASFGIPASCPKKQYVDKVKLMVMLRDSLNQFFKDKRHVKDKQRKELTVYGWLQIGIELKIYAMDWLRNL</sequence>
<evidence type="ECO:0000313" key="2">
    <source>
        <dbReference type="EMBL" id="CAI2190222.1"/>
    </source>
</evidence>
<organism evidence="2 3">
    <name type="scientific">Funneliformis geosporum</name>
    <dbReference type="NCBI Taxonomy" id="1117311"/>
    <lineage>
        <taxon>Eukaryota</taxon>
        <taxon>Fungi</taxon>
        <taxon>Fungi incertae sedis</taxon>
        <taxon>Mucoromycota</taxon>
        <taxon>Glomeromycotina</taxon>
        <taxon>Glomeromycetes</taxon>
        <taxon>Glomerales</taxon>
        <taxon>Glomeraceae</taxon>
        <taxon>Funneliformis</taxon>
    </lineage>
</organism>